<dbReference type="EMBL" id="JAIWYP010000014">
    <property type="protein sequence ID" value="KAH3708230.1"/>
    <property type="molecule type" value="Genomic_DNA"/>
</dbReference>
<comment type="caution">
    <text evidence="2">The sequence shown here is derived from an EMBL/GenBank/DDBJ whole genome shotgun (WGS) entry which is preliminary data.</text>
</comment>
<feature type="transmembrane region" description="Helical" evidence="1">
    <location>
        <begin position="41"/>
        <end position="65"/>
    </location>
</feature>
<proteinExistence type="predicted"/>
<evidence type="ECO:0000313" key="2">
    <source>
        <dbReference type="EMBL" id="KAH3708230.1"/>
    </source>
</evidence>
<keyword evidence="1" id="KW-1133">Transmembrane helix</keyword>
<name>A0A9D4BSZ6_DREPO</name>
<dbReference type="Proteomes" id="UP000828390">
    <property type="component" value="Unassembled WGS sequence"/>
</dbReference>
<accession>A0A9D4BSZ6</accession>
<keyword evidence="3" id="KW-1185">Reference proteome</keyword>
<evidence type="ECO:0000256" key="1">
    <source>
        <dbReference type="SAM" id="Phobius"/>
    </source>
</evidence>
<gene>
    <name evidence="2" type="ORF">DPMN_067674</name>
</gene>
<dbReference type="AlphaFoldDB" id="A0A9D4BSZ6"/>
<reference evidence="2" key="2">
    <citation type="submission" date="2020-11" db="EMBL/GenBank/DDBJ databases">
        <authorList>
            <person name="McCartney M.A."/>
            <person name="Auch B."/>
            <person name="Kono T."/>
            <person name="Mallez S."/>
            <person name="Becker A."/>
            <person name="Gohl D.M."/>
            <person name="Silverstein K.A.T."/>
            <person name="Koren S."/>
            <person name="Bechman K.B."/>
            <person name="Herman A."/>
            <person name="Abrahante J.E."/>
            <person name="Garbe J."/>
        </authorList>
    </citation>
    <scope>NUCLEOTIDE SEQUENCE</scope>
    <source>
        <strain evidence="2">Duluth1</strain>
        <tissue evidence="2">Whole animal</tissue>
    </source>
</reference>
<keyword evidence="1" id="KW-0812">Transmembrane</keyword>
<protein>
    <submittedName>
        <fullName evidence="2">Uncharacterized protein</fullName>
    </submittedName>
</protein>
<keyword evidence="1" id="KW-0472">Membrane</keyword>
<evidence type="ECO:0000313" key="3">
    <source>
        <dbReference type="Proteomes" id="UP000828390"/>
    </source>
</evidence>
<reference evidence="2" key="1">
    <citation type="journal article" date="2019" name="bioRxiv">
        <title>The Genome of the Zebra Mussel, Dreissena polymorpha: A Resource for Invasive Species Research.</title>
        <authorList>
            <person name="McCartney M.A."/>
            <person name="Auch B."/>
            <person name="Kono T."/>
            <person name="Mallez S."/>
            <person name="Zhang Y."/>
            <person name="Obille A."/>
            <person name="Becker A."/>
            <person name="Abrahante J.E."/>
            <person name="Garbe J."/>
            <person name="Badalamenti J.P."/>
            <person name="Herman A."/>
            <person name="Mangelson H."/>
            <person name="Liachko I."/>
            <person name="Sullivan S."/>
            <person name="Sone E.D."/>
            <person name="Koren S."/>
            <person name="Silverstein K.A.T."/>
            <person name="Beckman K.B."/>
            <person name="Gohl D.M."/>
        </authorList>
    </citation>
    <scope>NUCLEOTIDE SEQUENCE</scope>
    <source>
        <strain evidence="2">Duluth1</strain>
        <tissue evidence="2">Whole animal</tissue>
    </source>
</reference>
<organism evidence="2 3">
    <name type="scientific">Dreissena polymorpha</name>
    <name type="common">Zebra mussel</name>
    <name type="synonym">Mytilus polymorpha</name>
    <dbReference type="NCBI Taxonomy" id="45954"/>
    <lineage>
        <taxon>Eukaryota</taxon>
        <taxon>Metazoa</taxon>
        <taxon>Spiralia</taxon>
        <taxon>Lophotrochozoa</taxon>
        <taxon>Mollusca</taxon>
        <taxon>Bivalvia</taxon>
        <taxon>Autobranchia</taxon>
        <taxon>Heteroconchia</taxon>
        <taxon>Euheterodonta</taxon>
        <taxon>Imparidentia</taxon>
        <taxon>Neoheterodontei</taxon>
        <taxon>Myida</taxon>
        <taxon>Dreissenoidea</taxon>
        <taxon>Dreissenidae</taxon>
        <taxon>Dreissena</taxon>
    </lineage>
</organism>
<sequence>MGGDSNWQTNAELEYKGHKFQTGWYGIWKWNHRFYNNKNRIGTMVTFFSIIVGGWIGSKVLGYMYNRKENARLRAEKNARFESFKQAALEWDRKGRPSL</sequence>